<dbReference type="AlphaFoldDB" id="A0A4R1PXG1"/>
<reference evidence="1 2" key="1">
    <citation type="submission" date="2019-03" db="EMBL/GenBank/DDBJ databases">
        <title>Genomic Encyclopedia of Type Strains, Phase IV (KMG-IV): sequencing the most valuable type-strain genomes for metagenomic binning, comparative biology and taxonomic classification.</title>
        <authorList>
            <person name="Goeker M."/>
        </authorList>
    </citation>
    <scope>NUCLEOTIDE SEQUENCE [LARGE SCALE GENOMIC DNA]</scope>
    <source>
        <strain evidence="1 2">DSM 2286</strain>
    </source>
</reference>
<accession>A0A4R1PXG1</accession>
<dbReference type="RefSeq" id="WP_131302394.1">
    <property type="nucleotide sequence ID" value="NZ_JBHLST010000116.1"/>
</dbReference>
<comment type="caution">
    <text evidence="1">The sequence shown here is derived from an EMBL/GenBank/DDBJ whole genome shotgun (WGS) entry which is preliminary data.</text>
</comment>
<organism evidence="1 2">
    <name type="scientific">Azotobacter chroococcum</name>
    <dbReference type="NCBI Taxonomy" id="353"/>
    <lineage>
        <taxon>Bacteria</taxon>
        <taxon>Pseudomonadati</taxon>
        <taxon>Pseudomonadota</taxon>
        <taxon>Gammaproteobacteria</taxon>
        <taxon>Pseudomonadales</taxon>
        <taxon>Pseudomonadaceae</taxon>
        <taxon>Azotobacter</taxon>
    </lineage>
</organism>
<name>A0A4R1PXG1_9GAMM</name>
<evidence type="ECO:0000313" key="1">
    <source>
        <dbReference type="EMBL" id="TCL32526.1"/>
    </source>
</evidence>
<dbReference type="Proteomes" id="UP000295169">
    <property type="component" value="Unassembled WGS sequence"/>
</dbReference>
<dbReference type="EMBL" id="SMMU01000007">
    <property type="protein sequence ID" value="TCL32526.1"/>
    <property type="molecule type" value="Genomic_DNA"/>
</dbReference>
<proteinExistence type="predicted"/>
<sequence length="97" mass="10216">MISHMSVSVAEAGVSDPTYILGFRETTISVIPASADALAKCQYSTSSRKAIQDGSATWIDWPKGNISLPATDVILFRATAVRLQATGAAVMEIIGSE</sequence>
<gene>
    <name evidence="1" type="ORF">EV691_10752</name>
</gene>
<protein>
    <submittedName>
        <fullName evidence="1">Uncharacterized protein</fullName>
    </submittedName>
</protein>
<evidence type="ECO:0000313" key="2">
    <source>
        <dbReference type="Proteomes" id="UP000295169"/>
    </source>
</evidence>